<feature type="domain" description="Rap-GAP" evidence="2">
    <location>
        <begin position="1132"/>
        <end position="1364"/>
    </location>
</feature>
<dbReference type="Pfam" id="PF11864">
    <property type="entry name" value="DUF3384"/>
    <property type="match status" value="1"/>
</dbReference>
<reference evidence="3 4" key="1">
    <citation type="submission" date="2019-01" db="EMBL/GenBank/DDBJ databases">
        <title>Draft Genome Sequencing of Zygosaccharomyces mellis Ca-7.</title>
        <authorList>
            <person name="Shiwa Y."/>
            <person name="Kanesaki Y."/>
            <person name="Ishige T."/>
            <person name="Mura K."/>
            <person name="Hori T."/>
            <person name="Tamura T."/>
        </authorList>
    </citation>
    <scope>NUCLEOTIDE SEQUENCE [LARGE SCALE GENOMIC DNA]</scope>
    <source>
        <strain evidence="3 4">Ca-7</strain>
    </source>
</reference>
<dbReference type="InterPro" id="IPR000331">
    <property type="entry name" value="Rap/Ran_GAP_dom"/>
</dbReference>
<name>A0A4C2E894_9SACH</name>
<dbReference type="GO" id="GO:0005096">
    <property type="term" value="F:GTPase activator activity"/>
    <property type="evidence" value="ECO:0007669"/>
    <property type="project" value="UniProtKB-KW"/>
</dbReference>
<dbReference type="GO" id="GO:0032007">
    <property type="term" value="P:negative regulation of TOR signaling"/>
    <property type="evidence" value="ECO:0007669"/>
    <property type="project" value="TreeGrafter"/>
</dbReference>
<dbReference type="Pfam" id="PF02145">
    <property type="entry name" value="Rap_GAP"/>
    <property type="match status" value="1"/>
</dbReference>
<dbReference type="Pfam" id="PF03542">
    <property type="entry name" value="Tuberin"/>
    <property type="match status" value="1"/>
</dbReference>
<dbReference type="PROSITE" id="PS50085">
    <property type="entry name" value="RAPGAP"/>
    <property type="match status" value="1"/>
</dbReference>
<sequence>MPSPSYAFKKKARGLDLLRSVRGTNRLGPNSTDSIQKPSERYFDKVLKVIGDNSIEYVERTRAIVEMCQLLEVVPQDSISEIWFTAHPLVSIEVPRATRRAALELLRECVSKTKDDLIKLIFFQIIYDCLVSPNGTDEKFTELDPDLDLILSSLNEILKESDELLDVDEKKLLTETVSDLIELEFLKDPKCNHMSVVVELLVLTQKLTFSLNDSDVTNFIEILRRVSDSASLRTMTTFQIMAIRFMKTFLEQVHVNSIDGVVLTILQISAFMPSDKVENAFMPLLNCIIRSKHRPLLEEKLLIIAHGKKFDRAIIVRCYAGVYTQAVREGHVTVDEAFNLLSKLFGAKVDDEFLTLVDLLVEVHIFLENWGSVEVSTKIVLWSMIQEVLLRFRGPSPTIVDKLLISITNYPSLVPISPESLVHFISQSKTLTHMENLVPLFELRRRDFKSVRTLNELIDLVMIPDAVPKYRLQFLKLCKSWIEETSDHEFHWNISQMDCLWKIYSKIENLMVPESELVEFGELLYIFLQLTTVDIFNQLVNNRLLPTLRKILLQKSKRRSFVGSLGAFGRVKSLSEERLRLLPILVKTLVKSFIWSPLDTTGKKCTTLFDVLISVYEYAEHCEDSVTLLTIARPMIRIRRDSGGEFYFAEPEDAVGISSAFGRLKEQVHTDANVQWTFPETLDFIDGKLLGKRNEHVHFDNGRAGPSNGKINMGVWLSLAVDTIEDPANWEIYSYLLTHLCSQLSELALFEGHYEEINKFKTVICQHLKQSLPPNIKPSDGLSRSDLNSAYVRNLSAVLAYNKYESKNFADDLVGALVFGLTSWEKTLIPILHILTVSCFEIPESVKRYITPILLELQKRITTLHAIPSILEFLLALKSSTLLVSNLTPDETKRVFAIVFNLIENSTFLKERSKTFSEPSSASSPKLPPSLVSKDYDMEISPSTESFLVGESMTRFFQYQSFMVLASWLSNVKKDKMDTLMPFVSKGLDKLAKIEDLKYDAFAYMDFVLHLRFSSSNEAPLRRGRDADDFSDSTQLSRWIGKNCLITIRTWELTNKVIVELRRPSCECSFEVKPQVQLSQPSYKLFAFQEDKPEQLDSPSISPEQILPFVCAQDVGSLIPLPKEDPTFKRSVGLLDRIPQVEFQKTGIIYVGSGQNQESQVLSNNNGSTQYNWFLSQIGEFIKLKETGKFFYKGGLDPETDGEYALVWNNATTQITFHTITLMPANNDLSFKKRHVGNNFVNIFYNESGLSSSCFNFNIIKSQFTFINIVVTPEHTGVTEKISQHYKVKIYRRSGVPGLLSCAHFKILHRNNLARYVRHVSLIANALAEKYNETGSQDACSIWGVRCKQLLGILERAHNLNEES</sequence>
<dbReference type="EMBL" id="BIMX01000005">
    <property type="protein sequence ID" value="GCE98582.1"/>
    <property type="molecule type" value="Genomic_DNA"/>
</dbReference>
<dbReference type="InterPro" id="IPR035974">
    <property type="entry name" value="Rap/Ran-GAP_sf"/>
</dbReference>
<gene>
    <name evidence="3" type="primary">TSC2</name>
    <name evidence="3" type="ORF">ZYGM_004480</name>
</gene>
<dbReference type="GO" id="GO:0051056">
    <property type="term" value="P:regulation of small GTPase mediated signal transduction"/>
    <property type="evidence" value="ECO:0007669"/>
    <property type="project" value="InterPro"/>
</dbReference>
<evidence type="ECO:0000313" key="3">
    <source>
        <dbReference type="EMBL" id="GCE98582.1"/>
    </source>
</evidence>
<evidence type="ECO:0000256" key="1">
    <source>
        <dbReference type="ARBA" id="ARBA00022468"/>
    </source>
</evidence>
<dbReference type="SUPFAM" id="SSF111347">
    <property type="entry name" value="Rap/Ran-GAP"/>
    <property type="match status" value="1"/>
</dbReference>
<dbReference type="PANTHER" id="PTHR10063:SF0">
    <property type="entry name" value="TUBERIN"/>
    <property type="match status" value="1"/>
</dbReference>
<dbReference type="OrthoDB" id="19311at2759"/>
<organism evidence="3 4">
    <name type="scientific">Zygosaccharomyces mellis</name>
    <dbReference type="NCBI Taxonomy" id="42258"/>
    <lineage>
        <taxon>Eukaryota</taxon>
        <taxon>Fungi</taxon>
        <taxon>Dikarya</taxon>
        <taxon>Ascomycota</taxon>
        <taxon>Saccharomycotina</taxon>
        <taxon>Saccharomycetes</taxon>
        <taxon>Saccharomycetales</taxon>
        <taxon>Saccharomycetaceae</taxon>
        <taxon>Zygosaccharomyces</taxon>
    </lineage>
</organism>
<accession>A0A4C2E894</accession>
<evidence type="ECO:0000313" key="4">
    <source>
        <dbReference type="Proteomes" id="UP000301737"/>
    </source>
</evidence>
<dbReference type="InterPro" id="IPR024584">
    <property type="entry name" value="Tuberin_N"/>
</dbReference>
<evidence type="ECO:0000259" key="2">
    <source>
        <dbReference type="PROSITE" id="PS50085"/>
    </source>
</evidence>
<comment type="caution">
    <text evidence="3">The sequence shown here is derived from an EMBL/GenBank/DDBJ whole genome shotgun (WGS) entry which is preliminary data.</text>
</comment>
<dbReference type="Proteomes" id="UP000301737">
    <property type="component" value="Unassembled WGS sequence"/>
</dbReference>
<dbReference type="PANTHER" id="PTHR10063">
    <property type="entry name" value="TUBERIN"/>
    <property type="match status" value="1"/>
</dbReference>
<dbReference type="InterPro" id="IPR027107">
    <property type="entry name" value="Tuberin/Ral-act_asu"/>
</dbReference>
<dbReference type="GO" id="GO:0005634">
    <property type="term" value="C:nucleus"/>
    <property type="evidence" value="ECO:0007669"/>
    <property type="project" value="InterPro"/>
</dbReference>
<keyword evidence="1" id="KW-0343">GTPase activation</keyword>
<dbReference type="InterPro" id="IPR018515">
    <property type="entry name" value="Tuberin-type_domain"/>
</dbReference>
<dbReference type="GO" id="GO:0033596">
    <property type="term" value="C:TSC1-TSC2 complex"/>
    <property type="evidence" value="ECO:0007669"/>
    <property type="project" value="TreeGrafter"/>
</dbReference>
<protein>
    <submittedName>
        <fullName evidence="3">Tuberous sclerosis 2-like protein</fullName>
    </submittedName>
</protein>
<proteinExistence type="predicted"/>
<keyword evidence="4" id="KW-1185">Reference proteome</keyword>
<dbReference type="Gene3D" id="3.40.50.11210">
    <property type="entry name" value="Rap/Ran-GAP"/>
    <property type="match status" value="1"/>
</dbReference>